<dbReference type="Gene3D" id="2.40.260.10">
    <property type="entry name" value="Sortase"/>
    <property type="match status" value="1"/>
</dbReference>
<reference evidence="5" key="1">
    <citation type="submission" date="2017-02" db="EMBL/GenBank/DDBJ databases">
        <authorList>
            <person name="Varghese N."/>
            <person name="Submissions S."/>
        </authorList>
    </citation>
    <scope>NUCLEOTIDE SEQUENCE [LARGE SCALE GENOMIC DNA]</scope>
    <source>
        <strain evidence="5">DSM 23966</strain>
    </source>
</reference>
<evidence type="ECO:0000256" key="1">
    <source>
        <dbReference type="ARBA" id="ARBA00022801"/>
    </source>
</evidence>
<proteinExistence type="predicted"/>
<name>A0A1T4XZV6_9BACL</name>
<evidence type="ECO:0000256" key="3">
    <source>
        <dbReference type="SAM" id="Phobius"/>
    </source>
</evidence>
<dbReference type="Proteomes" id="UP000190042">
    <property type="component" value="Unassembled WGS sequence"/>
</dbReference>
<keyword evidence="3" id="KW-0812">Transmembrane</keyword>
<dbReference type="NCBIfam" id="TIGR01076">
    <property type="entry name" value="sortase_fam"/>
    <property type="match status" value="1"/>
</dbReference>
<protein>
    <submittedName>
        <fullName evidence="4">Sortase A</fullName>
    </submittedName>
</protein>
<feature type="transmembrane region" description="Helical" evidence="3">
    <location>
        <begin position="12"/>
        <end position="35"/>
    </location>
</feature>
<organism evidence="4 5">
    <name type="scientific">Sporosarcina newyorkensis</name>
    <dbReference type="NCBI Taxonomy" id="759851"/>
    <lineage>
        <taxon>Bacteria</taxon>
        <taxon>Bacillati</taxon>
        <taxon>Bacillota</taxon>
        <taxon>Bacilli</taxon>
        <taxon>Bacillales</taxon>
        <taxon>Caryophanaceae</taxon>
        <taxon>Sporosarcina</taxon>
    </lineage>
</organism>
<keyword evidence="3" id="KW-1133">Transmembrane helix</keyword>
<dbReference type="InterPro" id="IPR042000">
    <property type="entry name" value="Sortase_D_2"/>
</dbReference>
<dbReference type="RefSeq" id="WP_078817171.1">
    <property type="nucleotide sequence ID" value="NZ_FUYJ01000002.1"/>
</dbReference>
<feature type="active site" description="Proton donor/acceptor" evidence="2">
    <location>
        <position position="127"/>
    </location>
</feature>
<evidence type="ECO:0000256" key="2">
    <source>
        <dbReference type="PIRSR" id="PIRSR605754-1"/>
    </source>
</evidence>
<accession>A0A1T4XZV6</accession>
<dbReference type="GO" id="GO:0016787">
    <property type="term" value="F:hydrolase activity"/>
    <property type="evidence" value="ECO:0007669"/>
    <property type="project" value="UniProtKB-KW"/>
</dbReference>
<keyword evidence="3" id="KW-0472">Membrane</keyword>
<dbReference type="AlphaFoldDB" id="A0A1T4XZV6"/>
<dbReference type="InterPro" id="IPR005754">
    <property type="entry name" value="Sortase"/>
</dbReference>
<dbReference type="CDD" id="cd06166">
    <property type="entry name" value="Sortase_D_2"/>
    <property type="match status" value="1"/>
</dbReference>
<sequence>MSERGAIKKGSFVKWIANILIIAGAATLLLLISGVHSNKKQQSERLNAFAAMKAEAANSSDIHPALPNGTLDPKLEGIEGILDIPQIDLEAPVLLGADEQTLSEGLGAIENMDQPGVIDGSYAIAGHQSHVFGKYFNRLHEMEAGQEFTYETLDGIQRYKVFDIQIVKPEKVEILDSQNGIALLSLITCYPERSNEYRLIVQAKRIQ</sequence>
<evidence type="ECO:0000313" key="5">
    <source>
        <dbReference type="Proteomes" id="UP000190042"/>
    </source>
</evidence>
<keyword evidence="5" id="KW-1185">Reference proteome</keyword>
<gene>
    <name evidence="4" type="ORF">SAMN04244570_1537</name>
</gene>
<feature type="active site" description="Acyl-thioester intermediate" evidence="2">
    <location>
        <position position="189"/>
    </location>
</feature>
<evidence type="ECO:0000313" key="4">
    <source>
        <dbReference type="EMBL" id="SKA95079.1"/>
    </source>
</evidence>
<dbReference type="SUPFAM" id="SSF63817">
    <property type="entry name" value="Sortase"/>
    <property type="match status" value="1"/>
</dbReference>
<dbReference type="Pfam" id="PF04203">
    <property type="entry name" value="Sortase"/>
    <property type="match status" value="1"/>
</dbReference>
<dbReference type="InterPro" id="IPR023365">
    <property type="entry name" value="Sortase_dom-sf"/>
</dbReference>
<keyword evidence="1" id="KW-0378">Hydrolase</keyword>
<dbReference type="EMBL" id="FUYJ01000002">
    <property type="protein sequence ID" value="SKA95079.1"/>
    <property type="molecule type" value="Genomic_DNA"/>
</dbReference>